<feature type="transmembrane region" description="Helical" evidence="1">
    <location>
        <begin position="148"/>
        <end position="167"/>
    </location>
</feature>
<gene>
    <name evidence="2" type="ORF">FC90_GL001373</name>
</gene>
<accession>A0AA89KXY1</accession>
<reference evidence="2 3" key="1">
    <citation type="journal article" date="2015" name="Genome Announc.">
        <title>Expanding the biotechnology potential of lactobacilli through comparative genomics of 213 strains and associated genera.</title>
        <authorList>
            <person name="Sun Z."/>
            <person name="Harris H.M."/>
            <person name="McCann A."/>
            <person name="Guo C."/>
            <person name="Argimon S."/>
            <person name="Zhang W."/>
            <person name="Yang X."/>
            <person name="Jeffery I.B."/>
            <person name="Cooney J.C."/>
            <person name="Kagawa T.F."/>
            <person name="Liu W."/>
            <person name="Song Y."/>
            <person name="Salvetti E."/>
            <person name="Wrobel A."/>
            <person name="Rasinkangas P."/>
            <person name="Parkhill J."/>
            <person name="Rea M.C."/>
            <person name="O'Sullivan O."/>
            <person name="Ritari J."/>
            <person name="Douillard F.P."/>
            <person name="Paul Ross R."/>
            <person name="Yang R."/>
            <person name="Briner A.E."/>
            <person name="Felis G.E."/>
            <person name="de Vos W.M."/>
            <person name="Barrangou R."/>
            <person name="Klaenhammer T.R."/>
            <person name="Caufield P.W."/>
            <person name="Cui Y."/>
            <person name="Zhang H."/>
            <person name="O'Toole P.W."/>
        </authorList>
    </citation>
    <scope>NUCLEOTIDE SEQUENCE [LARGE SCALE GENOMIC DNA]</scope>
    <source>
        <strain evidence="2 3">DSM 20719</strain>
    </source>
</reference>
<evidence type="ECO:0000313" key="3">
    <source>
        <dbReference type="Proteomes" id="UP000050823"/>
    </source>
</evidence>
<dbReference type="RefSeq" id="WP_057907904.1">
    <property type="nucleotide sequence ID" value="NZ_AYZB01000006.1"/>
</dbReference>
<comment type="caution">
    <text evidence="2">The sequence shown here is derived from an EMBL/GenBank/DDBJ whole genome shotgun (WGS) entry which is preliminary data.</text>
</comment>
<dbReference type="Proteomes" id="UP000050823">
    <property type="component" value="Unassembled WGS sequence"/>
</dbReference>
<evidence type="ECO:0000313" key="2">
    <source>
        <dbReference type="EMBL" id="KRM23853.1"/>
    </source>
</evidence>
<feature type="transmembrane region" description="Helical" evidence="1">
    <location>
        <begin position="125"/>
        <end position="142"/>
    </location>
</feature>
<dbReference type="EMBL" id="AYZB01000006">
    <property type="protein sequence ID" value="KRM23853.1"/>
    <property type="molecule type" value="Genomic_DNA"/>
</dbReference>
<sequence>MQKKLRKDINFNETISSGMLMRLLGTRPSGLTSLEAAKRLTVLDNSQVYVSVMRDGFLRIVGADQIVSGDILVLAASEVTPVAVATIDKAVNLIEANQVVTEATHGVVLDASPNKTQAPKIKIRNTFMVALIALVLFSTVLAVNQFVFMGLAALVVGTIFLTMIKLVNLGNLKVVINAANWHGSQVSRSGGQQVKPVIRVVRKLLVHAGNAEIPQPVLA</sequence>
<proteinExistence type="predicted"/>
<protein>
    <submittedName>
        <fullName evidence="2">Uncharacterized protein</fullName>
    </submittedName>
</protein>
<keyword evidence="1" id="KW-1133">Transmembrane helix</keyword>
<evidence type="ECO:0000256" key="1">
    <source>
        <dbReference type="SAM" id="Phobius"/>
    </source>
</evidence>
<keyword evidence="1" id="KW-0472">Membrane</keyword>
<name>A0AA89KXY1_9LACO</name>
<organism evidence="2 3">
    <name type="scientific">Latilactobacillus graminis DSM 20719</name>
    <dbReference type="NCBI Taxonomy" id="1423752"/>
    <lineage>
        <taxon>Bacteria</taxon>
        <taxon>Bacillati</taxon>
        <taxon>Bacillota</taxon>
        <taxon>Bacilli</taxon>
        <taxon>Lactobacillales</taxon>
        <taxon>Lactobacillaceae</taxon>
        <taxon>Latilactobacillus</taxon>
    </lineage>
</organism>
<keyword evidence="1" id="KW-0812">Transmembrane</keyword>
<dbReference type="AlphaFoldDB" id="A0AA89KXY1"/>